<keyword evidence="1" id="KW-0812">Transmembrane</keyword>
<comment type="caution">
    <text evidence="2">The sequence shown here is derived from an EMBL/GenBank/DDBJ whole genome shotgun (WGS) entry which is preliminary data.</text>
</comment>
<dbReference type="Proteomes" id="UP000767854">
    <property type="component" value="Unassembled WGS sequence"/>
</dbReference>
<sequence length="141" mass="15573">MALVYLFAIFIGILVTVTPILNGRNTLAMGTFKASFNHYFTAFIFGILFLALLPGNALTALDVKVNPIYFAGGLLGLSVMLMMNYYSVRIRAMHIAILPFLGQMTMGFFLDYYLIGVLEIKVIIGMIIVLIGLYVQSSTSK</sequence>
<keyword evidence="1" id="KW-0472">Membrane</keyword>
<gene>
    <name evidence="2" type="ORF">JOC49_002240</name>
</gene>
<organism evidence="2 3">
    <name type="scientific">Fusibacter tunisiensis</name>
    <dbReference type="NCBI Taxonomy" id="1008308"/>
    <lineage>
        <taxon>Bacteria</taxon>
        <taxon>Bacillati</taxon>
        <taxon>Bacillota</taxon>
        <taxon>Clostridia</taxon>
        <taxon>Eubacteriales</taxon>
        <taxon>Eubacteriales Family XII. Incertae Sedis</taxon>
        <taxon>Fusibacter</taxon>
    </lineage>
</organism>
<dbReference type="EMBL" id="JAFBDT010000026">
    <property type="protein sequence ID" value="MBM7562679.1"/>
    <property type="molecule type" value="Genomic_DNA"/>
</dbReference>
<feature type="transmembrane region" description="Helical" evidence="1">
    <location>
        <begin position="67"/>
        <end position="88"/>
    </location>
</feature>
<evidence type="ECO:0000313" key="3">
    <source>
        <dbReference type="Proteomes" id="UP000767854"/>
    </source>
</evidence>
<dbReference type="InterPro" id="IPR006750">
    <property type="entry name" value="YdcZ"/>
</dbReference>
<reference evidence="2 3" key="1">
    <citation type="submission" date="2021-01" db="EMBL/GenBank/DDBJ databases">
        <title>Genomic Encyclopedia of Type Strains, Phase IV (KMG-IV): sequencing the most valuable type-strain genomes for metagenomic binning, comparative biology and taxonomic classification.</title>
        <authorList>
            <person name="Goeker M."/>
        </authorList>
    </citation>
    <scope>NUCLEOTIDE SEQUENCE [LARGE SCALE GENOMIC DNA]</scope>
    <source>
        <strain evidence="2 3">DSM 24436</strain>
    </source>
</reference>
<protein>
    <submittedName>
        <fullName evidence="2">Uncharacterized membrane protein YdcZ (DUF606 family)</fullName>
    </submittedName>
</protein>
<feature type="transmembrane region" description="Helical" evidence="1">
    <location>
        <begin position="6"/>
        <end position="24"/>
    </location>
</feature>
<dbReference type="Pfam" id="PF04657">
    <property type="entry name" value="DMT_YdcZ"/>
    <property type="match status" value="1"/>
</dbReference>
<evidence type="ECO:0000313" key="2">
    <source>
        <dbReference type="EMBL" id="MBM7562679.1"/>
    </source>
</evidence>
<proteinExistence type="predicted"/>
<name>A0ABS2MTE2_9FIRM</name>
<keyword evidence="3" id="KW-1185">Reference proteome</keyword>
<evidence type="ECO:0000256" key="1">
    <source>
        <dbReference type="SAM" id="Phobius"/>
    </source>
</evidence>
<feature type="transmembrane region" description="Helical" evidence="1">
    <location>
        <begin position="109"/>
        <end position="135"/>
    </location>
</feature>
<keyword evidence="1" id="KW-1133">Transmembrane helix</keyword>
<accession>A0ABS2MTE2</accession>
<dbReference type="RefSeq" id="WP_204665106.1">
    <property type="nucleotide sequence ID" value="NZ_JAFBDT010000026.1"/>
</dbReference>
<feature type="transmembrane region" description="Helical" evidence="1">
    <location>
        <begin position="36"/>
        <end position="55"/>
    </location>
</feature>